<comment type="similarity">
    <text evidence="5">Belongs to the TOG/XMAP215 family.</text>
</comment>
<feature type="region of interest" description="Disordered" evidence="7">
    <location>
        <begin position="228"/>
        <end position="252"/>
    </location>
</feature>
<dbReference type="InterPro" id="IPR048491">
    <property type="entry name" value="XMAP215_CLASP_TOG"/>
</dbReference>
<keyword evidence="4" id="KW-0206">Cytoskeleton</keyword>
<dbReference type="Proteomes" id="UP000887574">
    <property type="component" value="Unplaced"/>
</dbReference>
<keyword evidence="3" id="KW-0677">Repeat</keyword>
<feature type="domain" description="TOG" evidence="8">
    <location>
        <begin position="5"/>
        <end position="221"/>
    </location>
</feature>
<dbReference type="GO" id="GO:0046785">
    <property type="term" value="P:microtubule polymerization"/>
    <property type="evidence" value="ECO:0007669"/>
    <property type="project" value="InterPro"/>
</dbReference>
<dbReference type="InterPro" id="IPR045110">
    <property type="entry name" value="XMAP215"/>
</dbReference>
<dbReference type="GO" id="GO:0005856">
    <property type="term" value="C:cytoskeleton"/>
    <property type="evidence" value="ECO:0007669"/>
    <property type="project" value="UniProtKB-SubCell"/>
</dbReference>
<dbReference type="AlphaFoldDB" id="A0A915DAQ2"/>
<evidence type="ECO:0000256" key="6">
    <source>
        <dbReference type="PROSITE-ProRule" id="PRU00103"/>
    </source>
</evidence>
<evidence type="ECO:0000256" key="4">
    <source>
        <dbReference type="ARBA" id="ARBA00023212"/>
    </source>
</evidence>
<dbReference type="InterPro" id="IPR021133">
    <property type="entry name" value="HEAT_type_2"/>
</dbReference>
<dbReference type="Gene3D" id="1.25.10.10">
    <property type="entry name" value="Leucine-rich Repeat Variant"/>
    <property type="match status" value="3"/>
</dbReference>
<evidence type="ECO:0000256" key="7">
    <source>
        <dbReference type="SAM" id="MobiDB-lite"/>
    </source>
</evidence>
<dbReference type="WBParaSite" id="jg17270">
    <property type="protein sequence ID" value="jg17270"/>
    <property type="gene ID" value="jg17270"/>
</dbReference>
<dbReference type="InterPro" id="IPR034085">
    <property type="entry name" value="TOG"/>
</dbReference>
<feature type="domain" description="TOG" evidence="8">
    <location>
        <begin position="264"/>
        <end position="407"/>
    </location>
</feature>
<name>A0A915DAQ2_9BILA</name>
<sequence>MDPWDLCDPVDILSKLPENFQTELESKKWLDRKTVLDTLLQLITDNPRLCPKAHYAELVETLKRVLEKDSNINVASVSAKCLTGKKPTLREPLIECIDAVYATTQLESFAEDIIAATAKPNPQIRIQLYAFLYRVFRSLKTAAVPKKFLKDLVPALIKHTTDPDPEVRDAACSVLGAIMKCIGQKAAAIMFNDISSDKVKMAKIEEFHNKALEEFKQEEALLAENAPKAPVQKEAAGQSNTESSAFSATRQPAAVQEAQIDPWDMFDPVDILPKIADNFKTELDSKKWLERKTALEVLLQLLTDNPRLCPKSHYGDLVETLKRVLEKDSNILVCSIAAKCLTGLANGLRTKFGVHAQTLTSVIFEKFKEKKPSLRDPLIELIDAVYATTQLENLAEDIMAASKSSSS</sequence>
<dbReference type="SUPFAM" id="SSF48371">
    <property type="entry name" value="ARM repeat"/>
    <property type="match status" value="1"/>
</dbReference>
<dbReference type="PANTHER" id="PTHR12609">
    <property type="entry name" value="MICROTUBULE ASSOCIATED PROTEIN XMAP215"/>
    <property type="match status" value="1"/>
</dbReference>
<dbReference type="InterPro" id="IPR016024">
    <property type="entry name" value="ARM-type_fold"/>
</dbReference>
<dbReference type="GO" id="GO:0061863">
    <property type="term" value="F:microtubule plus end polymerase"/>
    <property type="evidence" value="ECO:0007669"/>
    <property type="project" value="InterPro"/>
</dbReference>
<feature type="compositionally biased region" description="Polar residues" evidence="7">
    <location>
        <begin position="237"/>
        <end position="250"/>
    </location>
</feature>
<organism evidence="9 10">
    <name type="scientific">Ditylenchus dipsaci</name>
    <dbReference type="NCBI Taxonomy" id="166011"/>
    <lineage>
        <taxon>Eukaryota</taxon>
        <taxon>Metazoa</taxon>
        <taxon>Ecdysozoa</taxon>
        <taxon>Nematoda</taxon>
        <taxon>Chromadorea</taxon>
        <taxon>Rhabditida</taxon>
        <taxon>Tylenchina</taxon>
        <taxon>Tylenchomorpha</taxon>
        <taxon>Sphaerularioidea</taxon>
        <taxon>Anguinidae</taxon>
        <taxon>Anguininae</taxon>
        <taxon>Ditylenchus</taxon>
    </lineage>
</organism>
<keyword evidence="9" id="KW-1185">Reference proteome</keyword>
<dbReference type="InterPro" id="IPR011989">
    <property type="entry name" value="ARM-like"/>
</dbReference>
<evidence type="ECO:0000256" key="2">
    <source>
        <dbReference type="ARBA" id="ARBA00022490"/>
    </source>
</evidence>
<evidence type="ECO:0000313" key="9">
    <source>
        <dbReference type="Proteomes" id="UP000887574"/>
    </source>
</evidence>
<keyword evidence="2" id="KW-0963">Cytoplasm</keyword>
<dbReference type="SMART" id="SM01349">
    <property type="entry name" value="TOG"/>
    <property type="match status" value="2"/>
</dbReference>
<dbReference type="GO" id="GO:0030951">
    <property type="term" value="P:establishment or maintenance of microtubule cytoskeleton polarity"/>
    <property type="evidence" value="ECO:0007669"/>
    <property type="project" value="InterPro"/>
</dbReference>
<dbReference type="PROSITE" id="PS50077">
    <property type="entry name" value="HEAT_REPEAT"/>
    <property type="match status" value="1"/>
</dbReference>
<evidence type="ECO:0000256" key="1">
    <source>
        <dbReference type="ARBA" id="ARBA00004245"/>
    </source>
</evidence>
<dbReference type="GO" id="GO:0007051">
    <property type="term" value="P:spindle organization"/>
    <property type="evidence" value="ECO:0007669"/>
    <property type="project" value="InterPro"/>
</dbReference>
<dbReference type="Pfam" id="PF21041">
    <property type="entry name" value="XMAP215_CLASP_TOG"/>
    <property type="match status" value="1"/>
</dbReference>
<evidence type="ECO:0000256" key="5">
    <source>
        <dbReference type="ARBA" id="ARBA00025722"/>
    </source>
</evidence>
<feature type="repeat" description="HEAT" evidence="6">
    <location>
        <begin position="152"/>
        <end position="188"/>
    </location>
</feature>
<dbReference type="GO" id="GO:0051010">
    <property type="term" value="F:microtubule plus-end binding"/>
    <property type="evidence" value="ECO:0007669"/>
    <property type="project" value="InterPro"/>
</dbReference>
<protein>
    <submittedName>
        <fullName evidence="10">TOG domain-containing protein</fullName>
    </submittedName>
</protein>
<comment type="subcellular location">
    <subcellularLocation>
        <location evidence="1">Cytoplasm</location>
        <location evidence="1">Cytoskeleton</location>
    </subcellularLocation>
</comment>
<dbReference type="FunFam" id="1.25.10.10:FF:000019">
    <property type="entry name" value="Cytoskeleton-associated protein 5"/>
    <property type="match status" value="1"/>
</dbReference>
<proteinExistence type="inferred from homology"/>
<evidence type="ECO:0000259" key="8">
    <source>
        <dbReference type="SMART" id="SM01349"/>
    </source>
</evidence>
<accession>A0A915DAQ2</accession>
<evidence type="ECO:0000313" key="10">
    <source>
        <dbReference type="WBParaSite" id="jg17270"/>
    </source>
</evidence>
<reference evidence="10" key="1">
    <citation type="submission" date="2022-11" db="UniProtKB">
        <authorList>
            <consortium name="WormBaseParasite"/>
        </authorList>
    </citation>
    <scope>IDENTIFICATION</scope>
</reference>
<evidence type="ECO:0000256" key="3">
    <source>
        <dbReference type="ARBA" id="ARBA00022737"/>
    </source>
</evidence>